<evidence type="ECO:0000256" key="3">
    <source>
        <dbReference type="ARBA" id="ARBA00004771"/>
    </source>
</evidence>
<keyword evidence="5" id="KW-0808">Transferase</keyword>
<feature type="transmembrane region" description="Helical" evidence="11">
    <location>
        <begin position="200"/>
        <end position="224"/>
    </location>
</feature>
<comment type="caution">
    <text evidence="14">The sequence shown here is derived from an EMBL/GenBank/DDBJ whole genome shotgun (WGS) entry which is preliminary data.</text>
</comment>
<comment type="subcellular location">
    <subcellularLocation>
        <location evidence="1">Cell membrane</location>
        <topology evidence="1">Single-pass membrane protein</topology>
    </subcellularLocation>
    <subcellularLocation>
        <location evidence="2">Endoplasmic reticulum membrane</location>
    </subcellularLocation>
</comment>
<feature type="domain" description="O-acyltransferase WSD1-like N-terminal" evidence="12">
    <location>
        <begin position="44"/>
        <end position="268"/>
    </location>
</feature>
<dbReference type="Pfam" id="PF03007">
    <property type="entry name" value="WS_DGAT_cat"/>
    <property type="match status" value="1"/>
</dbReference>
<evidence type="ECO:0000256" key="8">
    <source>
        <dbReference type="ARBA" id="ARBA00024360"/>
    </source>
</evidence>
<evidence type="ECO:0000256" key="2">
    <source>
        <dbReference type="ARBA" id="ARBA00004586"/>
    </source>
</evidence>
<evidence type="ECO:0000313" key="15">
    <source>
        <dbReference type="Proteomes" id="UP001153555"/>
    </source>
</evidence>
<comment type="catalytic activity">
    <reaction evidence="10">
        <text>an acyl-CoA + a 1,2-diacyl-sn-glycerol = a triacyl-sn-glycerol + CoA</text>
        <dbReference type="Rhea" id="RHEA:10868"/>
        <dbReference type="ChEBI" id="CHEBI:17815"/>
        <dbReference type="ChEBI" id="CHEBI:57287"/>
        <dbReference type="ChEBI" id="CHEBI:58342"/>
        <dbReference type="ChEBI" id="CHEBI:64615"/>
        <dbReference type="EC" id="2.3.1.20"/>
    </reaction>
</comment>
<reference evidence="14" key="1">
    <citation type="submission" date="2019-12" db="EMBL/GenBank/DDBJ databases">
        <authorList>
            <person name="Scholes J."/>
        </authorList>
    </citation>
    <scope>NUCLEOTIDE SEQUENCE</scope>
</reference>
<comment type="catalytic activity">
    <reaction evidence="9">
        <text>a long chain fatty alcohol + a fatty acyl-CoA = a long-chain alcohol wax ester + CoA</text>
        <dbReference type="Rhea" id="RHEA:38443"/>
        <dbReference type="ChEBI" id="CHEBI:17135"/>
        <dbReference type="ChEBI" id="CHEBI:57287"/>
        <dbReference type="ChEBI" id="CHEBI:77636"/>
        <dbReference type="ChEBI" id="CHEBI:235323"/>
        <dbReference type="EC" id="2.3.1.75"/>
    </reaction>
</comment>
<keyword evidence="11" id="KW-0472">Membrane</keyword>
<dbReference type="PANTHER" id="PTHR31650">
    <property type="entry name" value="O-ACYLTRANSFERASE (WSD1-LIKE) FAMILY PROTEIN"/>
    <property type="match status" value="1"/>
</dbReference>
<evidence type="ECO:0000256" key="4">
    <source>
        <dbReference type="ARBA" id="ARBA00005189"/>
    </source>
</evidence>
<evidence type="ECO:0000256" key="9">
    <source>
        <dbReference type="ARBA" id="ARBA00047604"/>
    </source>
</evidence>
<dbReference type="GO" id="GO:0047196">
    <property type="term" value="F:long-chain-alcohol O-fatty-acyltransferase activity"/>
    <property type="evidence" value="ECO:0007669"/>
    <property type="project" value="UniProtKB-EC"/>
</dbReference>
<keyword evidence="11" id="KW-1133">Transmembrane helix</keyword>
<sequence length="492" mass="55688">MSQEEEEEENEPATPIARLMQAPAFNFCIIAVMGFRSTIDLDLFKQELGRSLLRHARFTSVLIVDKSSRDKFSWRRTKVDIENHVFALDLDPNMESPDEFVEHFTSEIMKIPMVDMSARPAWEFHVLNVKTSEANSIVVLKMHHSIGDAVSLMSLLMTCAEKITTNCGGSLPILPSEKRQSTSSYYNTGRMVMKTMFVKVWIAIVMVFNTFTGLMRAFATLAFLKDEKIPINRERGKENSSKRFVHRIVDFDDIKLVKTAMNATVNDVGTGVVQAGLTRYLNIRYGQCCRGQNPTYAQMNNFLPKSLRLTSVVCFNLRPYAIIEDLSDIMEDEKQLRGKWGNKIGGALVPLDIVVEDDPLAYVIRAKAVMDQKKLSFEPQCMPIMSKLFIKLFGIKAASSILNRISLNTTLFLSNVMGPREEITPFGHPLCYIAPIVSGFSQVLFITFQSYANKFIISIAADENLVPNPHQLCDDMLQSLQDMKNYVQNRAL</sequence>
<dbReference type="Pfam" id="PF06974">
    <property type="entry name" value="WS_DGAT_C"/>
    <property type="match status" value="1"/>
</dbReference>
<dbReference type="GO" id="GO:0019432">
    <property type="term" value="P:triglyceride biosynthetic process"/>
    <property type="evidence" value="ECO:0007669"/>
    <property type="project" value="TreeGrafter"/>
</dbReference>
<proteinExistence type="inferred from homology"/>
<dbReference type="InterPro" id="IPR009721">
    <property type="entry name" value="O-acyltransferase_WSD1_C"/>
</dbReference>
<organism evidence="14 15">
    <name type="scientific">Striga hermonthica</name>
    <name type="common">Purple witchweed</name>
    <name type="synonym">Buchnera hermonthica</name>
    <dbReference type="NCBI Taxonomy" id="68872"/>
    <lineage>
        <taxon>Eukaryota</taxon>
        <taxon>Viridiplantae</taxon>
        <taxon>Streptophyta</taxon>
        <taxon>Embryophyta</taxon>
        <taxon>Tracheophyta</taxon>
        <taxon>Spermatophyta</taxon>
        <taxon>Magnoliopsida</taxon>
        <taxon>eudicotyledons</taxon>
        <taxon>Gunneridae</taxon>
        <taxon>Pentapetalae</taxon>
        <taxon>asterids</taxon>
        <taxon>lamiids</taxon>
        <taxon>Lamiales</taxon>
        <taxon>Orobanchaceae</taxon>
        <taxon>Buchnereae</taxon>
        <taxon>Striga</taxon>
    </lineage>
</organism>
<dbReference type="InterPro" id="IPR023213">
    <property type="entry name" value="CAT-like_dom_sf"/>
</dbReference>
<evidence type="ECO:0000259" key="13">
    <source>
        <dbReference type="Pfam" id="PF06974"/>
    </source>
</evidence>
<dbReference type="GO" id="GO:0005886">
    <property type="term" value="C:plasma membrane"/>
    <property type="evidence" value="ECO:0007669"/>
    <property type="project" value="UniProtKB-SubCell"/>
</dbReference>
<comment type="pathway">
    <text evidence="3">Glycerolipid metabolism; triacylglycerol biosynthesis.</text>
</comment>
<evidence type="ECO:0000313" key="14">
    <source>
        <dbReference type="EMBL" id="CAA0812990.1"/>
    </source>
</evidence>
<feature type="domain" description="O-acyltransferase WSD1 C-terminal" evidence="13">
    <location>
        <begin position="340"/>
        <end position="484"/>
    </location>
</feature>
<evidence type="ECO:0000256" key="1">
    <source>
        <dbReference type="ARBA" id="ARBA00004162"/>
    </source>
</evidence>
<dbReference type="GO" id="GO:0005789">
    <property type="term" value="C:endoplasmic reticulum membrane"/>
    <property type="evidence" value="ECO:0007669"/>
    <property type="project" value="UniProtKB-SubCell"/>
</dbReference>
<comment type="similarity">
    <text evidence="8">In the N-terminal section; belongs to the long-chain O-acyltransferase family.</text>
</comment>
<keyword evidence="7" id="KW-0012">Acyltransferase</keyword>
<keyword evidence="6" id="KW-0256">Endoplasmic reticulum</keyword>
<keyword evidence="15" id="KW-1185">Reference proteome</keyword>
<dbReference type="AlphaFoldDB" id="A0A9N7MQN5"/>
<dbReference type="SUPFAM" id="SSF52777">
    <property type="entry name" value="CoA-dependent acyltransferases"/>
    <property type="match status" value="1"/>
</dbReference>
<name>A0A9N7MQN5_STRHE</name>
<evidence type="ECO:0000256" key="6">
    <source>
        <dbReference type="ARBA" id="ARBA00022824"/>
    </source>
</evidence>
<evidence type="ECO:0000259" key="12">
    <source>
        <dbReference type="Pfam" id="PF03007"/>
    </source>
</evidence>
<dbReference type="InterPro" id="IPR004255">
    <property type="entry name" value="O-acyltransferase_WSD1_N"/>
</dbReference>
<protein>
    <submittedName>
        <fullName evidence="14">O-acyltransferase (WSD1-like) family protein</fullName>
    </submittedName>
</protein>
<accession>A0A9N7MQN5</accession>
<evidence type="ECO:0000256" key="7">
    <source>
        <dbReference type="ARBA" id="ARBA00023315"/>
    </source>
</evidence>
<keyword evidence="11" id="KW-0812">Transmembrane</keyword>
<evidence type="ECO:0000256" key="10">
    <source>
        <dbReference type="ARBA" id="ARBA00048109"/>
    </source>
</evidence>
<dbReference type="GO" id="GO:0004144">
    <property type="term" value="F:diacylglycerol O-acyltransferase activity"/>
    <property type="evidence" value="ECO:0007669"/>
    <property type="project" value="UniProtKB-EC"/>
</dbReference>
<evidence type="ECO:0000256" key="11">
    <source>
        <dbReference type="SAM" id="Phobius"/>
    </source>
</evidence>
<comment type="pathway">
    <text evidence="4">Lipid metabolism.</text>
</comment>
<dbReference type="Proteomes" id="UP001153555">
    <property type="component" value="Unassembled WGS sequence"/>
</dbReference>
<dbReference type="InterPro" id="IPR045034">
    <property type="entry name" value="O-acyltransferase_WSD1-like"/>
</dbReference>
<dbReference type="Gene3D" id="3.30.559.10">
    <property type="entry name" value="Chloramphenicol acetyltransferase-like domain"/>
    <property type="match status" value="1"/>
</dbReference>
<dbReference type="PANTHER" id="PTHR31650:SF1">
    <property type="entry name" value="WAX ESTER SYNTHASE_DIACYLGLYCEROL ACYLTRANSFERASE 4-RELATED"/>
    <property type="match status" value="1"/>
</dbReference>
<evidence type="ECO:0000256" key="5">
    <source>
        <dbReference type="ARBA" id="ARBA00022679"/>
    </source>
</evidence>
<gene>
    <name evidence="14" type="ORF">SHERM_13549</name>
</gene>
<dbReference type="EMBL" id="CACSLK010011299">
    <property type="protein sequence ID" value="CAA0812990.1"/>
    <property type="molecule type" value="Genomic_DNA"/>
</dbReference>
<dbReference type="OrthoDB" id="900818at2759"/>